<feature type="disulfide bond" evidence="9">
    <location>
        <begin position="155"/>
        <end position="219"/>
    </location>
</feature>
<feature type="disulfide bond" evidence="9">
    <location>
        <begin position="168"/>
        <end position="229"/>
    </location>
</feature>
<dbReference type="InterPro" id="IPR001190">
    <property type="entry name" value="SRCR"/>
</dbReference>
<feature type="disulfide bond" evidence="9">
    <location>
        <begin position="776"/>
        <end position="840"/>
    </location>
</feature>
<feature type="disulfide bond" evidence="9">
    <location>
        <begin position="511"/>
        <end position="521"/>
    </location>
</feature>
<feature type="disulfide bond" evidence="9">
    <location>
        <begin position="467"/>
        <end position="531"/>
    </location>
</feature>
<comment type="subunit">
    <text evidence="7">Interacts with LGALS1 and laminin.</text>
</comment>
<dbReference type="CDD" id="cd00063">
    <property type="entry name" value="FN3"/>
    <property type="match status" value="1"/>
</dbReference>
<feature type="disulfide bond" evidence="9">
    <location>
        <begin position="97"/>
        <end position="107"/>
    </location>
</feature>
<feature type="disulfide bond" evidence="9">
    <location>
        <begin position="687"/>
        <end position="748"/>
    </location>
</feature>
<dbReference type="SMART" id="SM00060">
    <property type="entry name" value="FN3"/>
    <property type="match status" value="1"/>
</dbReference>
<evidence type="ECO:0000256" key="10">
    <source>
        <dbReference type="SAM" id="SignalP"/>
    </source>
</evidence>
<proteinExistence type="predicted"/>
<keyword evidence="5" id="KW-0325">Glycoprotein</keyword>
<dbReference type="PROSITE" id="PS50287">
    <property type="entry name" value="SRCR_2"/>
    <property type="match status" value="8"/>
</dbReference>
<evidence type="ECO:0000259" key="11">
    <source>
        <dbReference type="PROSITE" id="PS50287"/>
    </source>
</evidence>
<evidence type="ECO:0000313" key="12">
    <source>
        <dbReference type="Proteomes" id="UP001190640"/>
    </source>
</evidence>
<feature type="domain" description="SRCR" evidence="11">
    <location>
        <begin position="235"/>
        <end position="335"/>
    </location>
</feature>
<dbReference type="GO" id="GO:0005886">
    <property type="term" value="C:plasma membrane"/>
    <property type="evidence" value="ECO:0007669"/>
    <property type="project" value="TreeGrafter"/>
</dbReference>
<evidence type="ECO:0000256" key="6">
    <source>
        <dbReference type="ARBA" id="ARBA00058074"/>
    </source>
</evidence>
<feature type="disulfide bond" evidence="9">
    <location>
        <begin position="362"/>
        <end position="426"/>
    </location>
</feature>
<feature type="disulfide bond" evidence="9">
    <location>
        <begin position="304"/>
        <end position="314"/>
    </location>
</feature>
<gene>
    <name evidence="13" type="primary">LOC129338540</name>
</gene>
<dbReference type="FunFam" id="3.10.250.10:FF:000007">
    <property type="entry name" value="Soluble scavenger receptor cysteine-rich domain-containing protein SSC5D"/>
    <property type="match status" value="5"/>
</dbReference>
<comment type="function">
    <text evidence="6">Binds to extracellular matrix proteins. Binds to pathogen-associated molecular patterns (PAMPs) present on the cell walls of Gram-positive and Gram-negative bacteria and fungi, behaving as a pattern recognition receptor (PRR). Induces bacterial and fungal aggregation and subsequent inhibition of PAMP-induced cytokine release. Does not possess intrinsic bactericidal activity. May play a role in the innate defense and homeostasis of certain epithelial surfaces.</text>
</comment>
<feature type="disulfide bond" evidence="9">
    <location>
        <begin position="789"/>
        <end position="850"/>
    </location>
</feature>
<name>A0AA97LB33_EUBMA</name>
<keyword evidence="1 10" id="KW-0732">Signal</keyword>
<evidence type="ECO:0000313" key="13">
    <source>
        <dbReference type="RefSeq" id="XP_054848824.1"/>
    </source>
</evidence>
<dbReference type="Gene3D" id="2.60.40.10">
    <property type="entry name" value="Immunoglobulins"/>
    <property type="match status" value="2"/>
</dbReference>
<keyword evidence="4" id="KW-0675">Receptor</keyword>
<keyword evidence="12" id="KW-1185">Reference proteome</keyword>
<feature type="domain" description="SRCR" evidence="11">
    <location>
        <begin position="544"/>
        <end position="644"/>
    </location>
</feature>
<dbReference type="InterPro" id="IPR036116">
    <property type="entry name" value="FN3_sf"/>
</dbReference>
<reference evidence="13" key="1">
    <citation type="submission" date="2025-08" db="UniProtKB">
        <authorList>
            <consortium name="RefSeq"/>
        </authorList>
    </citation>
    <scope>IDENTIFICATION</scope>
    <source>
        <tissue evidence="13">Blood</tissue>
    </source>
</reference>
<feature type="disulfide bond" evidence="9">
    <location>
        <begin position="273"/>
        <end position="334"/>
    </location>
</feature>
<keyword evidence="3 9" id="KW-1015">Disulfide bond</keyword>
<protein>
    <recommendedName>
        <fullName evidence="8">Soluble scavenger receptor cysteine-rich domain-containing protein SSC5D</fullName>
    </recommendedName>
</protein>
<evidence type="ECO:0000256" key="2">
    <source>
        <dbReference type="ARBA" id="ARBA00022737"/>
    </source>
</evidence>
<feature type="domain" description="SRCR" evidence="11">
    <location>
        <begin position="28"/>
        <end position="128"/>
    </location>
</feature>
<evidence type="ECO:0000256" key="1">
    <source>
        <dbReference type="ARBA" id="ARBA00022729"/>
    </source>
</evidence>
<feature type="domain" description="SRCR" evidence="11">
    <location>
        <begin position="337"/>
        <end position="437"/>
    </location>
</feature>
<dbReference type="Proteomes" id="UP001190640">
    <property type="component" value="Chromosome 12"/>
</dbReference>
<dbReference type="RefSeq" id="XP_054848824.1">
    <property type="nucleotide sequence ID" value="XM_054992849.1"/>
</dbReference>
<feature type="domain" description="SRCR" evidence="11">
    <location>
        <begin position="751"/>
        <end position="851"/>
    </location>
</feature>
<dbReference type="PRINTS" id="PR00258">
    <property type="entry name" value="SPERACTRCPTR"/>
</dbReference>
<evidence type="ECO:0000256" key="3">
    <source>
        <dbReference type="ARBA" id="ARBA00023157"/>
    </source>
</evidence>
<evidence type="ECO:0000256" key="9">
    <source>
        <dbReference type="PROSITE-ProRule" id="PRU00196"/>
    </source>
</evidence>
<dbReference type="Pfam" id="PF22012">
    <property type="entry name" value="TSLPR_D1"/>
    <property type="match status" value="1"/>
</dbReference>
<feature type="disulfide bond" evidence="9">
    <location>
        <begin position="199"/>
        <end position="209"/>
    </location>
</feature>
<dbReference type="InterPro" id="IPR053856">
    <property type="entry name" value="TSLPR_D1"/>
</dbReference>
<evidence type="ECO:0000256" key="7">
    <source>
        <dbReference type="ARBA" id="ARBA00064153"/>
    </source>
</evidence>
<feature type="disulfide bond" evidence="9">
    <location>
        <begin position="260"/>
        <end position="324"/>
    </location>
</feature>
<feature type="disulfide bond" evidence="9">
    <location>
        <begin position="53"/>
        <end position="117"/>
    </location>
</feature>
<dbReference type="SMART" id="SM00202">
    <property type="entry name" value="SR"/>
    <property type="match status" value="8"/>
</dbReference>
<dbReference type="PROSITE" id="PS00420">
    <property type="entry name" value="SRCR_1"/>
    <property type="match status" value="5"/>
</dbReference>
<dbReference type="PANTHER" id="PTHR48071">
    <property type="entry name" value="SRCR DOMAIN-CONTAINING PROTEIN"/>
    <property type="match status" value="1"/>
</dbReference>
<feature type="disulfide bond" evidence="9">
    <location>
        <begin position="480"/>
        <end position="541"/>
    </location>
</feature>
<dbReference type="FunFam" id="3.10.250.10:FF:000006">
    <property type="entry name" value="neurotrypsin isoform X2"/>
    <property type="match status" value="2"/>
</dbReference>
<dbReference type="GO" id="GO:0004252">
    <property type="term" value="F:serine-type endopeptidase activity"/>
    <property type="evidence" value="ECO:0007669"/>
    <property type="project" value="TreeGrafter"/>
</dbReference>
<dbReference type="FunFam" id="3.10.250.10:FF:000009">
    <property type="entry name" value="WC1"/>
    <property type="match status" value="1"/>
</dbReference>
<organism evidence="12 13">
    <name type="scientific">Eublepharis macularius</name>
    <name type="common">Leopard gecko</name>
    <name type="synonym">Cyrtodactylus macularius</name>
    <dbReference type="NCBI Taxonomy" id="481883"/>
    <lineage>
        <taxon>Eukaryota</taxon>
        <taxon>Metazoa</taxon>
        <taxon>Chordata</taxon>
        <taxon>Craniata</taxon>
        <taxon>Vertebrata</taxon>
        <taxon>Euteleostomi</taxon>
        <taxon>Lepidosauria</taxon>
        <taxon>Squamata</taxon>
        <taxon>Bifurcata</taxon>
        <taxon>Gekkota</taxon>
        <taxon>Eublepharidae</taxon>
        <taxon>Eublepharinae</taxon>
        <taxon>Eublepharis</taxon>
    </lineage>
</organism>
<dbReference type="PANTHER" id="PTHR48071:SF27">
    <property type="entry name" value="SCAVENGER RECEPTOR CYSTEINE-RICH TYPE 1 PROTEIN M130-LIKE"/>
    <property type="match status" value="1"/>
</dbReference>
<sequence length="1080" mass="118462">MAVTLLLLACLWGMVWSSDPATSDTAEIRLVNGSSRCSGRVEVLHNGEWGTVCDDGWDIDDAKVVCRQLGCATALLATHEAQFGSGSGHIWLQDVGCEGTESALSRCKIRSWGGNACHHGEDAGVICLEVRLADGSDPCTGRVEVFYNQQWGTVCENGWDINEAHVVCREVGCGDAIAAMGGAKFGQGSGPTWMDGVNCTGSEDSLSQCPANPLAEHSCDHSKDASVECAEPPEIRLVNGPSQCSGRVEILHDRLWGTICDDDWDLEDAEVVCRYLGCGTALSALQGAHFGSGPGPIWLDGINCTGTENAISKCHAKEWGENSCFHNEDAGVVCREVRLTNGSKHCSGRVEVYHNEQWGTICDNGWDIHDAQVVCRELNCGNAISALGRAGYGQGSGTIWLDTVNCTGNETALRECPKSPWGEHSCDHRKDVSVECSGLNEVRLVNGSNRCSGRVEVFHNGQWGTVCDDDWDLKSAQVVCGELDCGVALAAPERAHFGKGSDPIWLDDVKCKGTEAALRDCRLKAWGNNNCNHEEDAGVVCSALRLVNGSSDCSGRVEILHSHQWGTICDDHWGMKEAEVVCREIGCGAALKAHTKAWFGHGSGPIWADDINCVGTETSLSECTLGPRSPKHCHHEEDVGVECTEPPEIRLVNGPNQCSGRVEILHDRLWGTICDDDWDLEDAEVVCRYLGCGAALSAPQDSRFGSGSGFIWLDDVNCTGTESRISKCPAKLWGKHDCFHNEDAGVVCTEIRLMNGSNRCSGRVEVYHNGQWGTICDDGWDLQDANIVCTELECGNALAALGGAHYGQGSGTIWLDRVNCTGNETALRECPKSTWEGHNCDHTRDASVDCSAIQQECSNLQVKQNWHQWKETRSKLLPPVIPRVECIVFNEDYLTCDWGNRQKPASNYSLYYWYKRPMVECEHYIQSDGINTGCWFNHSQIFLSRAFNIYVNTSHNGNSHVIPTTTMYLANLVKPDPPVNLTIQRTGHNQVLLTWCSTYRAPHCLEHVVDYLSNKDTKWKKVTTEEMRLILPSVNPEEIYTFYVSSKISNKCGSSDLWSELSGPITWEKYSTRKMLIVPT</sequence>
<feature type="disulfide bond" evidence="9">
    <location>
        <begin position="674"/>
        <end position="738"/>
    </location>
</feature>
<dbReference type="InterPro" id="IPR036772">
    <property type="entry name" value="SRCR-like_dom_sf"/>
</dbReference>
<accession>A0AA97LB33</accession>
<evidence type="ECO:0000256" key="5">
    <source>
        <dbReference type="ARBA" id="ARBA00023180"/>
    </source>
</evidence>
<dbReference type="SUPFAM" id="SSF56487">
    <property type="entry name" value="SRCR-like"/>
    <property type="match status" value="8"/>
</dbReference>
<feature type="domain" description="SRCR" evidence="11">
    <location>
        <begin position="649"/>
        <end position="749"/>
    </location>
</feature>
<feature type="signal peptide" evidence="10">
    <location>
        <begin position="1"/>
        <end position="17"/>
    </location>
</feature>
<dbReference type="SUPFAM" id="SSF49265">
    <property type="entry name" value="Fibronectin type III"/>
    <property type="match status" value="2"/>
</dbReference>
<dbReference type="InterPro" id="IPR013783">
    <property type="entry name" value="Ig-like_fold"/>
</dbReference>
<dbReference type="Gene3D" id="3.10.250.10">
    <property type="entry name" value="SRCR-like domain"/>
    <property type="match status" value="8"/>
</dbReference>
<evidence type="ECO:0000256" key="4">
    <source>
        <dbReference type="ARBA" id="ARBA00023170"/>
    </source>
</evidence>
<feature type="disulfide bond" evidence="9">
    <location>
        <begin position="820"/>
        <end position="830"/>
    </location>
</feature>
<feature type="domain" description="SRCR" evidence="11">
    <location>
        <begin position="442"/>
        <end position="542"/>
    </location>
</feature>
<keyword evidence="2" id="KW-0677">Repeat</keyword>
<feature type="disulfide bond" evidence="9">
    <location>
        <begin position="613"/>
        <end position="623"/>
    </location>
</feature>
<feature type="chain" id="PRO_5041698865" description="Soluble scavenger receptor cysteine-rich domain-containing protein SSC5D" evidence="10">
    <location>
        <begin position="18"/>
        <end position="1080"/>
    </location>
</feature>
<feature type="disulfide bond" evidence="9">
    <location>
        <begin position="66"/>
        <end position="127"/>
    </location>
</feature>
<feature type="disulfide bond" evidence="9">
    <location>
        <begin position="375"/>
        <end position="436"/>
    </location>
</feature>
<dbReference type="KEGG" id="emc:129338540"/>
<feature type="disulfide bond" evidence="9">
    <location>
        <begin position="406"/>
        <end position="416"/>
    </location>
</feature>
<dbReference type="AlphaFoldDB" id="A0AA97LB33"/>
<dbReference type="GO" id="GO:0031638">
    <property type="term" value="P:zymogen activation"/>
    <property type="evidence" value="ECO:0007669"/>
    <property type="project" value="TreeGrafter"/>
</dbReference>
<dbReference type="GeneID" id="129338540"/>
<feature type="disulfide bond" evidence="9">
    <location>
        <begin position="569"/>
        <end position="633"/>
    </location>
</feature>
<dbReference type="Pfam" id="PF00530">
    <property type="entry name" value="SRCR"/>
    <property type="match status" value="8"/>
</dbReference>
<feature type="disulfide bond" evidence="9">
    <location>
        <begin position="582"/>
        <end position="643"/>
    </location>
</feature>
<feature type="disulfide bond" evidence="9">
    <location>
        <begin position="718"/>
        <end position="728"/>
    </location>
</feature>
<dbReference type="InterPro" id="IPR003961">
    <property type="entry name" value="FN3_dom"/>
</dbReference>
<evidence type="ECO:0000256" key="8">
    <source>
        <dbReference type="ARBA" id="ARBA00069168"/>
    </source>
</evidence>
<feature type="domain" description="SRCR" evidence="11">
    <location>
        <begin position="130"/>
        <end position="230"/>
    </location>
</feature>